<dbReference type="PANTHER" id="PTHR35004">
    <property type="entry name" value="TRANSPOSASE RV3428C-RELATED"/>
    <property type="match status" value="1"/>
</dbReference>
<name>X1LGL9_9ZZZZ</name>
<proteinExistence type="predicted"/>
<comment type="caution">
    <text evidence="1">The sequence shown here is derived from an EMBL/GenBank/DDBJ whole genome shotgun (WGS) entry which is preliminary data.</text>
</comment>
<reference evidence="1" key="1">
    <citation type="journal article" date="2014" name="Front. Microbiol.">
        <title>High frequency of phylogenetically diverse reductive dehalogenase-homologous genes in deep subseafloor sedimentary metagenomes.</title>
        <authorList>
            <person name="Kawai M."/>
            <person name="Futagami T."/>
            <person name="Toyoda A."/>
            <person name="Takaki Y."/>
            <person name="Nishi S."/>
            <person name="Hori S."/>
            <person name="Arai W."/>
            <person name="Tsubouchi T."/>
            <person name="Morono Y."/>
            <person name="Uchiyama I."/>
            <person name="Ito T."/>
            <person name="Fujiyama A."/>
            <person name="Inagaki F."/>
            <person name="Takami H."/>
        </authorList>
    </citation>
    <scope>NUCLEOTIDE SEQUENCE</scope>
    <source>
        <strain evidence="1">Expedition CK06-06</strain>
    </source>
</reference>
<dbReference type="PANTHER" id="PTHR35004:SF8">
    <property type="entry name" value="TRANSPOSASE RV3428C-RELATED"/>
    <property type="match status" value="1"/>
</dbReference>
<gene>
    <name evidence="1" type="ORF">S06H3_12012</name>
</gene>
<sequence>MLKAREILRLKKAGLSLRDIAESCGCGKTTVSEVLERAEKAKIFWPIDLSDKKLMSLLYPPTQRQNTVPEPDMEYVFYEMKKKGLTLMLLWEEYKEVCPNGIMYTQFCQRYRDFKKSNRLTMHIEHKAGEETQVDWAEQKVPYIDAVTGVVRAAYIFVAVLPASAYPYGPVA</sequence>
<evidence type="ECO:0000313" key="1">
    <source>
        <dbReference type="EMBL" id="GAI04961.1"/>
    </source>
</evidence>
<protein>
    <recommendedName>
        <fullName evidence="2">HTH IS408-type domain-containing protein</fullName>
    </recommendedName>
</protein>
<accession>X1LGL9</accession>
<dbReference type="EMBL" id="BARV01005902">
    <property type="protein sequence ID" value="GAI04961.1"/>
    <property type="molecule type" value="Genomic_DNA"/>
</dbReference>
<evidence type="ECO:0008006" key="2">
    <source>
        <dbReference type="Google" id="ProtNLM"/>
    </source>
</evidence>
<dbReference type="AlphaFoldDB" id="X1LGL9"/>
<organism evidence="1">
    <name type="scientific">marine sediment metagenome</name>
    <dbReference type="NCBI Taxonomy" id="412755"/>
    <lineage>
        <taxon>unclassified sequences</taxon>
        <taxon>metagenomes</taxon>
        <taxon>ecological metagenomes</taxon>
    </lineage>
</organism>
<dbReference type="Gene3D" id="1.10.10.60">
    <property type="entry name" value="Homeodomain-like"/>
    <property type="match status" value="1"/>
</dbReference>